<dbReference type="OrthoDB" id="413361at2759"/>
<accession>A0A2P5DBH1</accession>
<feature type="compositionally biased region" description="Polar residues" evidence="1">
    <location>
        <begin position="1"/>
        <end position="12"/>
    </location>
</feature>
<evidence type="ECO:0000313" key="4">
    <source>
        <dbReference type="Proteomes" id="UP000237105"/>
    </source>
</evidence>
<name>A0A2P5DBH1_PARAD</name>
<keyword evidence="4" id="KW-1185">Reference proteome</keyword>
<reference evidence="4" key="1">
    <citation type="submission" date="2016-06" db="EMBL/GenBank/DDBJ databases">
        <title>Parallel loss of symbiosis genes in relatives of nitrogen-fixing non-legume Parasponia.</title>
        <authorList>
            <person name="Van Velzen R."/>
            <person name="Holmer R."/>
            <person name="Bu F."/>
            <person name="Rutten L."/>
            <person name="Van Zeijl A."/>
            <person name="Liu W."/>
            <person name="Santuari L."/>
            <person name="Cao Q."/>
            <person name="Sharma T."/>
            <person name="Shen D."/>
            <person name="Roswanjaya Y."/>
            <person name="Wardhani T."/>
            <person name="Kalhor M.S."/>
            <person name="Jansen J."/>
            <person name="Van den Hoogen J."/>
            <person name="Gungor B."/>
            <person name="Hartog M."/>
            <person name="Hontelez J."/>
            <person name="Verver J."/>
            <person name="Yang W.-C."/>
            <person name="Schijlen E."/>
            <person name="Repin R."/>
            <person name="Schilthuizen M."/>
            <person name="Schranz E."/>
            <person name="Heidstra R."/>
            <person name="Miyata K."/>
            <person name="Fedorova E."/>
            <person name="Kohlen W."/>
            <person name="Bisseling T."/>
            <person name="Smit S."/>
            <person name="Geurts R."/>
        </authorList>
    </citation>
    <scope>NUCLEOTIDE SEQUENCE [LARGE SCALE GENOMIC DNA]</scope>
    <source>
        <strain evidence="4">cv. WU1-14</strain>
    </source>
</reference>
<dbReference type="InterPro" id="IPR054722">
    <property type="entry name" value="PolX-like_BBD"/>
</dbReference>
<feature type="region of interest" description="Disordered" evidence="1">
    <location>
        <begin position="1"/>
        <end position="27"/>
    </location>
</feature>
<evidence type="ECO:0000259" key="2">
    <source>
        <dbReference type="Pfam" id="PF22936"/>
    </source>
</evidence>
<organism evidence="3 4">
    <name type="scientific">Parasponia andersonii</name>
    <name type="common">Sponia andersonii</name>
    <dbReference type="NCBI Taxonomy" id="3476"/>
    <lineage>
        <taxon>Eukaryota</taxon>
        <taxon>Viridiplantae</taxon>
        <taxon>Streptophyta</taxon>
        <taxon>Embryophyta</taxon>
        <taxon>Tracheophyta</taxon>
        <taxon>Spermatophyta</taxon>
        <taxon>Magnoliopsida</taxon>
        <taxon>eudicotyledons</taxon>
        <taxon>Gunneridae</taxon>
        <taxon>Pentapetalae</taxon>
        <taxon>rosids</taxon>
        <taxon>fabids</taxon>
        <taxon>Rosales</taxon>
        <taxon>Cannabaceae</taxon>
        <taxon>Parasponia</taxon>
    </lineage>
</organism>
<feature type="compositionally biased region" description="Basic and acidic residues" evidence="1">
    <location>
        <begin position="13"/>
        <end position="24"/>
    </location>
</feature>
<feature type="domain" description="Retrovirus-related Pol polyprotein from transposon TNT 1-94-like beta-barrel" evidence="2">
    <location>
        <begin position="49"/>
        <end position="130"/>
    </location>
</feature>
<evidence type="ECO:0000313" key="3">
    <source>
        <dbReference type="EMBL" id="PON70647.1"/>
    </source>
</evidence>
<dbReference type="Pfam" id="PF22936">
    <property type="entry name" value="Pol_BBD"/>
    <property type="match status" value="1"/>
</dbReference>
<gene>
    <name evidence="3" type="ORF">PanWU01x14_080210</name>
</gene>
<dbReference type="Proteomes" id="UP000237105">
    <property type="component" value="Unassembled WGS sequence"/>
</dbReference>
<dbReference type="EMBL" id="JXTB01000049">
    <property type="protein sequence ID" value="PON70647.1"/>
    <property type="molecule type" value="Genomic_DNA"/>
</dbReference>
<proteinExistence type="predicted"/>
<protein>
    <recommendedName>
        <fullName evidence="2">Retrovirus-related Pol polyprotein from transposon TNT 1-94-like beta-barrel domain-containing protein</fullName>
    </recommendedName>
</protein>
<dbReference type="AlphaFoldDB" id="A0A2P5DBH1"/>
<evidence type="ECO:0000256" key="1">
    <source>
        <dbReference type="SAM" id="MobiDB-lite"/>
    </source>
</evidence>
<sequence>METSQRSKCLNDNQHEDTSTEKKSRASPVVRFFGRPRKSISPEDRRDLWLVDSRSSVNICNDKKWFIEPNQLNDVGRDVEVIDNRRVRIKDIGDAYLKNNDSSMILKDCYYIQEFSLNALSVSKMFKKGYRFEFDKK</sequence>
<feature type="non-terminal residue" evidence="3">
    <location>
        <position position="137"/>
    </location>
</feature>
<comment type="caution">
    <text evidence="3">The sequence shown here is derived from an EMBL/GenBank/DDBJ whole genome shotgun (WGS) entry which is preliminary data.</text>
</comment>